<proteinExistence type="predicted"/>
<evidence type="ECO:0000313" key="2">
    <source>
        <dbReference type="Proteomes" id="UP000297714"/>
    </source>
</evidence>
<accession>A0A4Z0YFC6</accession>
<dbReference type="AlphaFoldDB" id="A0A4Z0YFC6"/>
<gene>
    <name evidence="1" type="ORF">CAGA_04350</name>
</gene>
<dbReference type="EMBL" id="SRMQ01000001">
    <property type="protein sequence ID" value="TGJ78025.1"/>
    <property type="molecule type" value="Genomic_DNA"/>
</dbReference>
<sequence>MARIMDIRKCDREIRVNSRTVMDVQYNDEYFSMWVYKAGQERGLDLCPLSIQLDAEIAGRLVNYLNQFLKNKN</sequence>
<dbReference type="RefSeq" id="WP_135657227.1">
    <property type="nucleotide sequence ID" value="NZ_SRMQ01000001.1"/>
</dbReference>
<name>A0A4Z0YFC6_9FIRM</name>
<dbReference type="Proteomes" id="UP000297714">
    <property type="component" value="Unassembled WGS sequence"/>
</dbReference>
<reference evidence="1 2" key="1">
    <citation type="submission" date="2019-04" db="EMBL/GenBank/DDBJ databases">
        <authorList>
            <person name="Poehlein A."/>
            <person name="Bengelsdorf F.R."/>
            <person name="Duerre P."/>
            <person name="Daniel R."/>
        </authorList>
    </citation>
    <scope>NUCLEOTIDE SEQUENCE [LARGE SCALE GENOMIC DNA]</scope>
    <source>
        <strain evidence="1 2">BS-1</strain>
    </source>
</reference>
<dbReference type="OrthoDB" id="1856314at2"/>
<protein>
    <submittedName>
        <fullName evidence="1">Uncharacterized protein</fullName>
    </submittedName>
</protein>
<organism evidence="1 2">
    <name type="scientific">Caproiciproducens galactitolivorans</name>
    <dbReference type="NCBI Taxonomy" id="642589"/>
    <lineage>
        <taxon>Bacteria</taxon>
        <taxon>Bacillati</taxon>
        <taxon>Bacillota</taxon>
        <taxon>Clostridia</taxon>
        <taxon>Eubacteriales</taxon>
        <taxon>Acutalibacteraceae</taxon>
        <taxon>Caproiciproducens</taxon>
    </lineage>
</organism>
<evidence type="ECO:0000313" key="1">
    <source>
        <dbReference type="EMBL" id="TGJ78025.1"/>
    </source>
</evidence>
<keyword evidence="2" id="KW-1185">Reference proteome</keyword>
<comment type="caution">
    <text evidence="1">The sequence shown here is derived from an EMBL/GenBank/DDBJ whole genome shotgun (WGS) entry which is preliminary data.</text>
</comment>